<dbReference type="GO" id="GO:0007018">
    <property type="term" value="P:microtubule-based movement"/>
    <property type="evidence" value="ECO:0007669"/>
    <property type="project" value="TreeGrafter"/>
</dbReference>
<dbReference type="Proteomes" id="UP000276991">
    <property type="component" value="Unassembled WGS sequence"/>
</dbReference>
<reference evidence="3 4" key="1">
    <citation type="submission" date="2018-08" db="EMBL/GenBank/DDBJ databases">
        <authorList>
            <person name="Laetsch R D."/>
            <person name="Stevens L."/>
            <person name="Kumar S."/>
            <person name="Blaxter L. M."/>
        </authorList>
    </citation>
    <scope>NUCLEOTIDE SEQUENCE [LARGE SCALE GENOMIC DNA]</scope>
</reference>
<feature type="compositionally biased region" description="Acidic residues" evidence="2">
    <location>
        <begin position="79"/>
        <end position="98"/>
    </location>
</feature>
<evidence type="ECO:0000313" key="3">
    <source>
        <dbReference type="EMBL" id="VBB30460.1"/>
    </source>
</evidence>
<dbReference type="PANTHER" id="PTHR21255">
    <property type="entry name" value="T-COMPLEX-ASSOCIATED-TESTIS-EXPRESSED 1/ DYNEIN LIGHT CHAIN"/>
    <property type="match status" value="1"/>
</dbReference>
<gene>
    <name evidence="3" type="ORF">NAV_LOCUS5251</name>
</gene>
<dbReference type="OrthoDB" id="10260741at2759"/>
<dbReference type="STRING" id="6277.A0A498SKM4"/>
<organism evidence="3 4">
    <name type="scientific">Acanthocheilonema viteae</name>
    <name type="common">Filarial nematode worm</name>
    <name type="synonym">Dipetalonema viteae</name>
    <dbReference type="NCBI Taxonomy" id="6277"/>
    <lineage>
        <taxon>Eukaryota</taxon>
        <taxon>Metazoa</taxon>
        <taxon>Ecdysozoa</taxon>
        <taxon>Nematoda</taxon>
        <taxon>Chromadorea</taxon>
        <taxon>Rhabditida</taxon>
        <taxon>Spirurina</taxon>
        <taxon>Spiruromorpha</taxon>
        <taxon>Filarioidea</taxon>
        <taxon>Onchocercidae</taxon>
        <taxon>Acanthocheilonema</taxon>
    </lineage>
</organism>
<evidence type="ECO:0000313" key="4">
    <source>
        <dbReference type="Proteomes" id="UP000276991"/>
    </source>
</evidence>
<dbReference type="PANTHER" id="PTHR21255:SF7">
    <property type="entry name" value="DYNEIN LIGHT CHAIN TCTEX-TYPE PROTEIN 2B"/>
    <property type="match status" value="1"/>
</dbReference>
<sequence length="272" mass="31336">MQKNIEESTEMNMHEKEALKMILKMKANMSMTNSQENKAVDQFMKSFNRTDRIKLHVLLRRIILQSKRNHLPIPRINEPSDDAESDELDKSDESDEKESDGILVECEPCNCFYSEEPFNFRKFDLNLTFDHKSMKNVGQCIKVNGYAVHDIMVHLMVQNFAGCLPASKFRATVGRRILEEVLNECLGGHIFESKNAEQLSNSIASIIRNRLKGLNLPKYKYIIQAILGEECGQKVRAHAACMWDSDTDSMAHYVYSNDHLFCEATIFAVFHY</sequence>
<protein>
    <submittedName>
        <fullName evidence="3">Uncharacterized protein</fullName>
    </submittedName>
</protein>
<accession>A0A498SKM4</accession>
<feature type="region of interest" description="Disordered" evidence="2">
    <location>
        <begin position="73"/>
        <end position="100"/>
    </location>
</feature>
<dbReference type="AlphaFoldDB" id="A0A498SKM4"/>
<dbReference type="InterPro" id="IPR038586">
    <property type="entry name" value="Tctex-1-like_sf"/>
</dbReference>
<dbReference type="EMBL" id="UPTC01000880">
    <property type="protein sequence ID" value="VBB30460.1"/>
    <property type="molecule type" value="Genomic_DNA"/>
</dbReference>
<proteinExistence type="inferred from homology"/>
<name>A0A498SKM4_ACAVI</name>
<dbReference type="CDD" id="cd21459">
    <property type="entry name" value="DLC-like_TCTEX1D2"/>
    <property type="match status" value="1"/>
</dbReference>
<evidence type="ECO:0000256" key="2">
    <source>
        <dbReference type="SAM" id="MobiDB-lite"/>
    </source>
</evidence>
<evidence type="ECO:0000256" key="1">
    <source>
        <dbReference type="ARBA" id="ARBA00005361"/>
    </source>
</evidence>
<dbReference type="GO" id="GO:0045505">
    <property type="term" value="F:dynein intermediate chain binding"/>
    <property type="evidence" value="ECO:0007669"/>
    <property type="project" value="TreeGrafter"/>
</dbReference>
<dbReference type="InterPro" id="IPR005334">
    <property type="entry name" value="Tctex-1-like"/>
</dbReference>
<dbReference type="GO" id="GO:0005737">
    <property type="term" value="C:cytoplasm"/>
    <property type="evidence" value="ECO:0007669"/>
    <property type="project" value="TreeGrafter"/>
</dbReference>
<comment type="similarity">
    <text evidence="1">Belongs to the dynein light chain Tctex-type family.</text>
</comment>
<dbReference type="Pfam" id="PF03645">
    <property type="entry name" value="Tctex-1"/>
    <property type="match status" value="1"/>
</dbReference>
<dbReference type="Gene3D" id="3.30.1140.40">
    <property type="entry name" value="Tctex-1"/>
    <property type="match status" value="1"/>
</dbReference>
<keyword evidence="4" id="KW-1185">Reference proteome</keyword>
<dbReference type="GO" id="GO:0005868">
    <property type="term" value="C:cytoplasmic dynein complex"/>
    <property type="evidence" value="ECO:0007669"/>
    <property type="project" value="TreeGrafter"/>
</dbReference>